<proteinExistence type="predicted"/>
<reference evidence="3" key="2">
    <citation type="submission" date="2009-11" db="EMBL/GenBank/DDBJ databases">
        <title>The Genome Sequence of Allomyces macrogynus strain ATCC 38327.</title>
        <authorList>
            <consortium name="The Broad Institute Genome Sequencing Platform"/>
            <person name="Russ C."/>
            <person name="Cuomo C."/>
            <person name="Shea T."/>
            <person name="Young S.K."/>
            <person name="Zeng Q."/>
            <person name="Koehrsen M."/>
            <person name="Haas B."/>
            <person name="Borodovsky M."/>
            <person name="Guigo R."/>
            <person name="Alvarado L."/>
            <person name="Berlin A."/>
            <person name="Borenstein D."/>
            <person name="Chen Z."/>
            <person name="Engels R."/>
            <person name="Freedman E."/>
            <person name="Gellesch M."/>
            <person name="Goldberg J."/>
            <person name="Griggs A."/>
            <person name="Gujja S."/>
            <person name="Heiman D."/>
            <person name="Hepburn T."/>
            <person name="Howarth C."/>
            <person name="Jen D."/>
            <person name="Larson L."/>
            <person name="Lewis B."/>
            <person name="Mehta T."/>
            <person name="Park D."/>
            <person name="Pearson M."/>
            <person name="Roberts A."/>
            <person name="Saif S."/>
            <person name="Shenoy N."/>
            <person name="Sisk P."/>
            <person name="Stolte C."/>
            <person name="Sykes S."/>
            <person name="Walk T."/>
            <person name="White J."/>
            <person name="Yandava C."/>
            <person name="Burger G."/>
            <person name="Gray M.W."/>
            <person name="Holland P.W.H."/>
            <person name="King N."/>
            <person name="Lang F.B.F."/>
            <person name="Roger A.J."/>
            <person name="Ruiz-Trillo I."/>
            <person name="Lander E."/>
            <person name="Nusbaum C."/>
        </authorList>
    </citation>
    <scope>NUCLEOTIDE SEQUENCE [LARGE SCALE GENOMIC DNA]</scope>
    <source>
        <strain evidence="3">ATCC 38327</strain>
    </source>
</reference>
<keyword evidence="3" id="KW-1185">Reference proteome</keyword>
<dbReference type="Proteomes" id="UP000054350">
    <property type="component" value="Unassembled WGS sequence"/>
</dbReference>
<reference evidence="2 3" key="1">
    <citation type="submission" date="2009-11" db="EMBL/GenBank/DDBJ databases">
        <title>Annotation of Allomyces macrogynus ATCC 38327.</title>
        <authorList>
            <consortium name="The Broad Institute Genome Sequencing Platform"/>
            <person name="Russ C."/>
            <person name="Cuomo C."/>
            <person name="Burger G."/>
            <person name="Gray M.W."/>
            <person name="Holland P.W.H."/>
            <person name="King N."/>
            <person name="Lang F.B.F."/>
            <person name="Roger A.J."/>
            <person name="Ruiz-Trillo I."/>
            <person name="Young S.K."/>
            <person name="Zeng Q."/>
            <person name="Gargeya S."/>
            <person name="Fitzgerald M."/>
            <person name="Haas B."/>
            <person name="Abouelleil A."/>
            <person name="Alvarado L."/>
            <person name="Arachchi H.M."/>
            <person name="Berlin A."/>
            <person name="Chapman S.B."/>
            <person name="Gearin G."/>
            <person name="Goldberg J."/>
            <person name="Griggs A."/>
            <person name="Gujja S."/>
            <person name="Hansen M."/>
            <person name="Heiman D."/>
            <person name="Howarth C."/>
            <person name="Larimer J."/>
            <person name="Lui A."/>
            <person name="MacDonald P.J.P."/>
            <person name="McCowen C."/>
            <person name="Montmayeur A."/>
            <person name="Murphy C."/>
            <person name="Neiman D."/>
            <person name="Pearson M."/>
            <person name="Priest M."/>
            <person name="Roberts A."/>
            <person name="Saif S."/>
            <person name="Shea T."/>
            <person name="Sisk P."/>
            <person name="Stolte C."/>
            <person name="Sykes S."/>
            <person name="Wortman J."/>
            <person name="Nusbaum C."/>
            <person name="Birren B."/>
        </authorList>
    </citation>
    <scope>NUCLEOTIDE SEQUENCE [LARGE SCALE GENOMIC DNA]</scope>
    <source>
        <strain evidence="2 3">ATCC 38327</strain>
    </source>
</reference>
<gene>
    <name evidence="2" type="ORF">AMAG_13078</name>
</gene>
<dbReference type="VEuPathDB" id="FungiDB:AMAG_13078"/>
<name>A0A0L0T1E2_ALLM3</name>
<evidence type="ECO:0000313" key="3">
    <source>
        <dbReference type="Proteomes" id="UP000054350"/>
    </source>
</evidence>
<evidence type="ECO:0000256" key="1">
    <source>
        <dbReference type="SAM" id="MobiDB-lite"/>
    </source>
</evidence>
<dbReference type="AlphaFoldDB" id="A0A0L0T1E2"/>
<dbReference type="EMBL" id="GG745356">
    <property type="protein sequence ID" value="KNE68424.1"/>
    <property type="molecule type" value="Genomic_DNA"/>
</dbReference>
<dbReference type="OrthoDB" id="10068793at2759"/>
<accession>A0A0L0T1E2</accession>
<protein>
    <submittedName>
        <fullName evidence="2">Uncharacterized protein</fullName>
    </submittedName>
</protein>
<organism evidence="2 3">
    <name type="scientific">Allomyces macrogynus (strain ATCC 38327)</name>
    <name type="common">Allomyces javanicus var. macrogynus</name>
    <dbReference type="NCBI Taxonomy" id="578462"/>
    <lineage>
        <taxon>Eukaryota</taxon>
        <taxon>Fungi</taxon>
        <taxon>Fungi incertae sedis</taxon>
        <taxon>Blastocladiomycota</taxon>
        <taxon>Blastocladiomycetes</taxon>
        <taxon>Blastocladiales</taxon>
        <taxon>Blastocladiaceae</taxon>
        <taxon>Allomyces</taxon>
    </lineage>
</organism>
<sequence length="136" mass="15041">MPATLYTLTVDAAKHPINKVTVYQDRAEVQRTLAALSLPRRQGASIVHVRGISAQTRFASTVAATPSSSMWSRKKSPSCSTTRFSLRVRRRTRTARPNLPRLTGISRTCISTVGSKAWTPQKCSSPFRSSTRATHR</sequence>
<feature type="compositionally biased region" description="Low complexity" evidence="1">
    <location>
        <begin position="66"/>
        <end position="83"/>
    </location>
</feature>
<feature type="region of interest" description="Disordered" evidence="1">
    <location>
        <begin position="64"/>
        <end position="83"/>
    </location>
</feature>
<evidence type="ECO:0000313" key="2">
    <source>
        <dbReference type="EMBL" id="KNE68424.1"/>
    </source>
</evidence>